<reference evidence="2" key="1">
    <citation type="submission" date="2025-08" db="UniProtKB">
        <authorList>
            <consortium name="RefSeq"/>
        </authorList>
    </citation>
    <scope>IDENTIFICATION</scope>
</reference>
<keyword evidence="1" id="KW-1185">Reference proteome</keyword>
<proteinExistence type="predicted"/>
<sequence length="438" mass="50403">MTCLQTSKMWFWKRSVSVRNLHCNLTSLLISVDILNSWPMCVLLMVMQLEKTSFFARHCQKKTTGEEIFRVTSEYLEKGGLKWENCTSVCTDGAAAMVGRTKGFVSRVKERNPDVIVTHCFLHREALVAKTLPAVLVHVLDDVVCMVNFVKSRPVKSRIFAALCEEMRAKHKTLLFHTEVRWLSHGKVLVRVYELREELKVFLTNERSDYAKQLASDEWCARLAYLADIFYHLNELNTRMQGRSENLLTSTDKINGFRSKVQLWHQHVESGNLEMFTLTKQWQGVHTAALCEIIVKHLKTLEEKLSFYFSSVSTECLDWVRDPYSSASVGGKDMTLQEQEELTELRQNRGFKLRFADLPLDSFWLDTAKEFPLLANKAILTLLPFSTTYLCEISFSSMIAIKTKYRERLRAVDEELRVCLSSIPARISALCSAKQAQV</sequence>
<dbReference type="SUPFAM" id="SSF53098">
    <property type="entry name" value="Ribonuclease H-like"/>
    <property type="match status" value="1"/>
</dbReference>
<dbReference type="InterPro" id="IPR012337">
    <property type="entry name" value="RNaseH-like_sf"/>
</dbReference>
<name>A0A6P8QR79_GEOSA</name>
<gene>
    <name evidence="2" type="primary">LOC117355501</name>
</gene>
<dbReference type="PANTHER" id="PTHR45913">
    <property type="entry name" value="EPM2A-INTERACTING PROTEIN 1"/>
    <property type="match status" value="1"/>
</dbReference>
<dbReference type="Proteomes" id="UP000515159">
    <property type="component" value="Chromosome 2"/>
</dbReference>
<feature type="non-terminal residue" evidence="2">
    <location>
        <position position="438"/>
    </location>
</feature>
<dbReference type="RefSeq" id="XP_033790058.1">
    <property type="nucleotide sequence ID" value="XM_033934167.1"/>
</dbReference>
<organism evidence="1 2">
    <name type="scientific">Geotrypetes seraphini</name>
    <name type="common">Gaboon caecilian</name>
    <name type="synonym">Caecilia seraphini</name>
    <dbReference type="NCBI Taxonomy" id="260995"/>
    <lineage>
        <taxon>Eukaryota</taxon>
        <taxon>Metazoa</taxon>
        <taxon>Chordata</taxon>
        <taxon>Craniata</taxon>
        <taxon>Vertebrata</taxon>
        <taxon>Euteleostomi</taxon>
        <taxon>Amphibia</taxon>
        <taxon>Gymnophiona</taxon>
        <taxon>Geotrypetes</taxon>
    </lineage>
</organism>
<dbReference type="AlphaFoldDB" id="A0A6P8QR79"/>
<evidence type="ECO:0000313" key="2">
    <source>
        <dbReference type="RefSeq" id="XP_033790058.1"/>
    </source>
</evidence>
<accession>A0A6P8QR79</accession>
<dbReference type="GeneID" id="117355501"/>
<dbReference type="OrthoDB" id="1101576at2759"/>
<evidence type="ECO:0000313" key="1">
    <source>
        <dbReference type="Proteomes" id="UP000515159"/>
    </source>
</evidence>
<dbReference type="PANTHER" id="PTHR45913:SF19">
    <property type="entry name" value="LOW QUALITY PROTEIN: ZINC FINGER BED DOMAIN-CONTAINING PROTEIN 5-LIKE"/>
    <property type="match status" value="1"/>
</dbReference>
<dbReference type="KEGG" id="gsh:117355501"/>
<protein>
    <submittedName>
        <fullName evidence="2">Zinc finger BED domain-containing protein 5-like</fullName>
    </submittedName>
</protein>
<dbReference type="FunCoup" id="A0A6P8QR79">
    <property type="interactions" value="333"/>
</dbReference>
<dbReference type="InParanoid" id="A0A6P8QR79"/>